<evidence type="ECO:0000313" key="1">
    <source>
        <dbReference type="EMBL" id="MFB2838104.1"/>
    </source>
</evidence>
<dbReference type="SUPFAM" id="SSF53335">
    <property type="entry name" value="S-adenosyl-L-methionine-dependent methyltransferases"/>
    <property type="match status" value="1"/>
</dbReference>
<accession>A0ABV4WSL7</accession>
<dbReference type="EMBL" id="JBHFNT010000238">
    <property type="protein sequence ID" value="MFB2838104.1"/>
    <property type="molecule type" value="Genomic_DNA"/>
</dbReference>
<dbReference type="InterPro" id="IPR029063">
    <property type="entry name" value="SAM-dependent_MTases_sf"/>
</dbReference>
<dbReference type="EC" id="2.1.1.-" evidence="1"/>
<evidence type="ECO:0000313" key="2">
    <source>
        <dbReference type="Proteomes" id="UP001576780"/>
    </source>
</evidence>
<dbReference type="Gene3D" id="3.40.50.150">
    <property type="entry name" value="Vaccinia Virus protein VP39"/>
    <property type="match status" value="1"/>
</dbReference>
<gene>
    <name evidence="1" type="ORF">ACE1CA_26695</name>
</gene>
<proteinExistence type="predicted"/>
<organism evidence="1 2">
    <name type="scientific">Floridaenema evergladense BLCC-F167</name>
    <dbReference type="NCBI Taxonomy" id="3153639"/>
    <lineage>
        <taxon>Bacteria</taxon>
        <taxon>Bacillati</taxon>
        <taxon>Cyanobacteriota</taxon>
        <taxon>Cyanophyceae</taxon>
        <taxon>Oscillatoriophycideae</taxon>
        <taxon>Aerosakkonematales</taxon>
        <taxon>Aerosakkonemataceae</taxon>
        <taxon>Floridanema</taxon>
        <taxon>Floridanema evergladense</taxon>
    </lineage>
</organism>
<dbReference type="GO" id="GO:0032259">
    <property type="term" value="P:methylation"/>
    <property type="evidence" value="ECO:0007669"/>
    <property type="project" value="UniProtKB-KW"/>
</dbReference>
<keyword evidence="1" id="KW-0808">Transferase</keyword>
<sequence length="240" mass="27330">MTIPLEKLKPDNFLDVPNTQWNALYFQRKLLLEALLTIQPLVKGDLIDIGCGTQPYRSLFTQITSYKGVDVASSCHTLPPDTVLYDGESIPYPDNSFDWAMATEVLEHARRPELLLSSIYNILRPGGGFFLSVPFLAGLHETPNDFRRWTNFGLINELETAGFERIEVSPLGNWHTTAAHFLGAYVAHCKMPWWTKYWLPRLVWLMKNLIAQSNLEVPPTMCIGWFAIAYKPLIAESDLE</sequence>
<dbReference type="Proteomes" id="UP001576780">
    <property type="component" value="Unassembled WGS sequence"/>
</dbReference>
<comment type="caution">
    <text evidence="1">The sequence shown here is derived from an EMBL/GenBank/DDBJ whole genome shotgun (WGS) entry which is preliminary data.</text>
</comment>
<keyword evidence="2" id="KW-1185">Reference proteome</keyword>
<protein>
    <submittedName>
        <fullName evidence="1">Class I SAM-dependent methyltransferase</fullName>
        <ecNumber evidence="1">2.1.1.-</ecNumber>
    </submittedName>
</protein>
<dbReference type="Pfam" id="PF13489">
    <property type="entry name" value="Methyltransf_23"/>
    <property type="match status" value="1"/>
</dbReference>
<reference evidence="1 2" key="1">
    <citation type="submission" date="2024-09" db="EMBL/GenBank/DDBJ databases">
        <title>Floridaenema gen nov. (Aerosakkonemataceae, Aerosakkonematales ord. nov., Cyanobacteria) from benthic tropical and subtropical fresh waters, with the description of four new species.</title>
        <authorList>
            <person name="Moretto J.A."/>
            <person name="Berthold D.E."/>
            <person name="Lefler F.W."/>
            <person name="Huang I.-S."/>
            <person name="Laughinghouse H. IV."/>
        </authorList>
    </citation>
    <scope>NUCLEOTIDE SEQUENCE [LARGE SCALE GENOMIC DNA]</scope>
    <source>
        <strain evidence="1 2">BLCC-F167</strain>
    </source>
</reference>
<dbReference type="RefSeq" id="WP_413280434.1">
    <property type="nucleotide sequence ID" value="NZ_JBHFNT010000238.1"/>
</dbReference>
<dbReference type="GO" id="GO:0008168">
    <property type="term" value="F:methyltransferase activity"/>
    <property type="evidence" value="ECO:0007669"/>
    <property type="project" value="UniProtKB-KW"/>
</dbReference>
<name>A0ABV4WSL7_9CYAN</name>
<keyword evidence="1" id="KW-0489">Methyltransferase</keyword>